<comment type="caution">
    <text evidence="1">The sequence shown here is derived from an EMBL/GenBank/DDBJ whole genome shotgun (WGS) entry which is preliminary data.</text>
</comment>
<keyword evidence="2" id="KW-1185">Reference proteome</keyword>
<gene>
    <name evidence="1" type="ORF">KIPB_010306</name>
</gene>
<sequence>MASGTRRDIKIAALQVQRQKLKRRKGEGEAQAEERNVRAQIKALREMLAVDGDQPVKSTVDQGMLLAAMSLTAKPTTVKIDDHTAMNPKTGDLIPI</sequence>
<accession>A0A9K3D6D1</accession>
<dbReference type="EMBL" id="BDIP01003793">
    <property type="protein sequence ID" value="GIQ88129.1"/>
    <property type="molecule type" value="Genomic_DNA"/>
</dbReference>
<protein>
    <submittedName>
        <fullName evidence="1">Uncharacterized protein</fullName>
    </submittedName>
</protein>
<proteinExistence type="predicted"/>
<organism evidence="1 2">
    <name type="scientific">Kipferlia bialata</name>
    <dbReference type="NCBI Taxonomy" id="797122"/>
    <lineage>
        <taxon>Eukaryota</taxon>
        <taxon>Metamonada</taxon>
        <taxon>Carpediemonas-like organisms</taxon>
        <taxon>Kipferlia</taxon>
    </lineage>
</organism>
<evidence type="ECO:0000313" key="2">
    <source>
        <dbReference type="Proteomes" id="UP000265618"/>
    </source>
</evidence>
<evidence type="ECO:0000313" key="1">
    <source>
        <dbReference type="EMBL" id="GIQ88129.1"/>
    </source>
</evidence>
<reference evidence="1 2" key="1">
    <citation type="journal article" date="2018" name="PLoS ONE">
        <title>The draft genome of Kipferlia bialata reveals reductive genome evolution in fornicate parasites.</title>
        <authorList>
            <person name="Tanifuji G."/>
            <person name="Takabayashi S."/>
            <person name="Kume K."/>
            <person name="Takagi M."/>
            <person name="Nakayama T."/>
            <person name="Kamikawa R."/>
            <person name="Inagaki Y."/>
            <person name="Hashimoto T."/>
        </authorList>
    </citation>
    <scope>NUCLEOTIDE SEQUENCE [LARGE SCALE GENOMIC DNA]</scope>
    <source>
        <strain evidence="1">NY0173</strain>
    </source>
</reference>
<name>A0A9K3D6D1_9EUKA</name>
<dbReference type="Proteomes" id="UP000265618">
    <property type="component" value="Unassembled WGS sequence"/>
</dbReference>
<dbReference type="AlphaFoldDB" id="A0A9K3D6D1"/>